<dbReference type="InterPro" id="IPR026444">
    <property type="entry name" value="Secre_tail"/>
</dbReference>
<dbReference type="RefSeq" id="WP_146784378.1">
    <property type="nucleotide sequence ID" value="NZ_BAABIO010000002.1"/>
</dbReference>
<dbReference type="KEGG" id="fgg:FSB75_06260"/>
<feature type="domain" description="CBM6" evidence="3">
    <location>
        <begin position="1047"/>
        <end position="1174"/>
    </location>
</feature>
<dbReference type="Gene3D" id="2.60.40.10">
    <property type="entry name" value="Immunoglobulins"/>
    <property type="match status" value="1"/>
</dbReference>
<dbReference type="Gene3D" id="2.60.120.260">
    <property type="entry name" value="Galactose-binding domain-like"/>
    <property type="match status" value="4"/>
</dbReference>
<gene>
    <name evidence="4" type="ORF">FSB75_06260</name>
</gene>
<organism evidence="4 5">
    <name type="scientific">Flavisolibacter ginsenosidimutans</name>
    <dbReference type="NCBI Taxonomy" id="661481"/>
    <lineage>
        <taxon>Bacteria</taxon>
        <taxon>Pseudomonadati</taxon>
        <taxon>Bacteroidota</taxon>
        <taxon>Chitinophagia</taxon>
        <taxon>Chitinophagales</taxon>
        <taxon>Chitinophagaceae</taxon>
        <taxon>Flavisolibacter</taxon>
    </lineage>
</organism>
<dbReference type="InterPro" id="IPR053183">
    <property type="entry name" value="ASL1"/>
</dbReference>
<dbReference type="SUPFAM" id="SSF51445">
    <property type="entry name" value="(Trans)glycosidases"/>
    <property type="match status" value="1"/>
</dbReference>
<feature type="chain" id="PRO_5023004718" evidence="1">
    <location>
        <begin position="28"/>
        <end position="2150"/>
    </location>
</feature>
<dbReference type="SUPFAM" id="SSF49785">
    <property type="entry name" value="Galactose-binding domain-like"/>
    <property type="match status" value="3"/>
</dbReference>
<feature type="domain" description="Ig-like" evidence="2">
    <location>
        <begin position="1287"/>
        <end position="1382"/>
    </location>
</feature>
<dbReference type="PANTHER" id="PTHR34154">
    <property type="entry name" value="ALKALI-SENSITIVE LINKAGE PROTEIN 1"/>
    <property type="match status" value="1"/>
</dbReference>
<keyword evidence="5" id="KW-1185">Reference proteome</keyword>
<reference evidence="4 5" key="1">
    <citation type="journal article" date="2015" name="Int. J. Syst. Evol. Microbiol.">
        <title>Flavisolibacter ginsenosidimutans sp. nov., with ginsenoside-converting activity isolated from soil used for cultivating ginseng.</title>
        <authorList>
            <person name="Zhao Y."/>
            <person name="Liu Q."/>
            <person name="Kang M.S."/>
            <person name="Jin F."/>
            <person name="Yu H."/>
            <person name="Im W.T."/>
        </authorList>
    </citation>
    <scope>NUCLEOTIDE SEQUENCE [LARGE SCALE GENOMIC DNA]</scope>
    <source>
        <strain evidence="4 5">Gsoil 636</strain>
    </source>
</reference>
<dbReference type="OrthoDB" id="622218at2"/>
<keyword evidence="1" id="KW-0732">Signal</keyword>
<dbReference type="PROSITE" id="PS51175">
    <property type="entry name" value="CBM6"/>
    <property type="match status" value="1"/>
</dbReference>
<dbReference type="Pfam" id="PF18657">
    <property type="entry name" value="YDG"/>
    <property type="match status" value="2"/>
</dbReference>
<dbReference type="InterPro" id="IPR041286">
    <property type="entry name" value="MBG_2"/>
</dbReference>
<feature type="signal peptide" evidence="1">
    <location>
        <begin position="1"/>
        <end position="27"/>
    </location>
</feature>
<dbReference type="InterPro" id="IPR008979">
    <property type="entry name" value="Galactose-bd-like_sf"/>
</dbReference>
<dbReference type="Proteomes" id="UP000321204">
    <property type="component" value="Chromosome"/>
</dbReference>
<dbReference type="GO" id="GO:0071966">
    <property type="term" value="P:fungal-type cell wall polysaccharide metabolic process"/>
    <property type="evidence" value="ECO:0007669"/>
    <property type="project" value="TreeGrafter"/>
</dbReference>
<dbReference type="PANTHER" id="PTHR34154:SF3">
    <property type="entry name" value="ALKALI-SENSITIVE LINKAGE PROTEIN 1"/>
    <property type="match status" value="1"/>
</dbReference>
<dbReference type="GO" id="GO:0030246">
    <property type="term" value="F:carbohydrate binding"/>
    <property type="evidence" value="ECO:0007669"/>
    <property type="project" value="InterPro"/>
</dbReference>
<dbReference type="InterPro" id="IPR024655">
    <property type="entry name" value="Asl1_glyco_hydro_catalytic"/>
</dbReference>
<dbReference type="Gene3D" id="3.20.20.80">
    <property type="entry name" value="Glycosidases"/>
    <property type="match status" value="1"/>
</dbReference>
<evidence type="ECO:0000313" key="5">
    <source>
        <dbReference type="Proteomes" id="UP000321204"/>
    </source>
</evidence>
<dbReference type="InterPro" id="IPR005084">
    <property type="entry name" value="CBM6"/>
</dbReference>
<protein>
    <submittedName>
        <fullName evidence="4">T9SS type A sorting domain-containing protein</fullName>
    </submittedName>
</protein>
<dbReference type="Pfam" id="PF18676">
    <property type="entry name" value="MBG_2"/>
    <property type="match status" value="1"/>
</dbReference>
<dbReference type="InterPro" id="IPR036179">
    <property type="entry name" value="Ig-like_dom_sf"/>
</dbReference>
<evidence type="ECO:0000259" key="3">
    <source>
        <dbReference type="PROSITE" id="PS51175"/>
    </source>
</evidence>
<evidence type="ECO:0000256" key="1">
    <source>
        <dbReference type="SAM" id="SignalP"/>
    </source>
</evidence>
<accession>A0A5B8UHH4</accession>
<dbReference type="InterPro" id="IPR013783">
    <property type="entry name" value="Ig-like_fold"/>
</dbReference>
<dbReference type="EMBL" id="CP042433">
    <property type="protein sequence ID" value="QEC55520.1"/>
    <property type="molecule type" value="Genomic_DNA"/>
</dbReference>
<dbReference type="InterPro" id="IPR007110">
    <property type="entry name" value="Ig-like_dom"/>
</dbReference>
<dbReference type="NCBIfam" id="TIGR04183">
    <property type="entry name" value="Por_Secre_tail"/>
    <property type="match status" value="1"/>
</dbReference>
<proteinExistence type="predicted"/>
<dbReference type="Pfam" id="PF11790">
    <property type="entry name" value="Glyco_hydro_cc"/>
    <property type="match status" value="1"/>
</dbReference>
<dbReference type="PROSITE" id="PS50835">
    <property type="entry name" value="IG_LIKE"/>
    <property type="match status" value="1"/>
</dbReference>
<evidence type="ECO:0000313" key="4">
    <source>
        <dbReference type="EMBL" id="QEC55520.1"/>
    </source>
</evidence>
<dbReference type="SUPFAM" id="SSF48726">
    <property type="entry name" value="Immunoglobulin"/>
    <property type="match status" value="1"/>
</dbReference>
<sequence length="2150" mass="228507">MPAIFCYTKKLSLLLLTFILLTTSFRAAGQNGNACDPAAQYLYWTGEADNDFFNEANWRLATGSCNAGSQYLYRICPTAPDLINDPHPDNNSINPGSAINFNLYIQSANVIANGDIVFGCAQKGITLVSSSLDVSSGTITQGTLSMQNESTVHLRTGSMSAQLSLNFLDAASWVYIHQDNPQSLVARLGNIFVNDAAGTLDNNFRINQYYQKGSVVRPLSNTFAAAKIYSNTNLQGSSADVNEDIIYSGAAIPNGMNDNVRSFTLKRGFMATLAVNTNGTGKSRVYIASEANMTINALDVALQGNVSFIRVVPWNWVTKKGTGGFIDQLSASWFYNWNNNNLSTPNHEYVPMAWGASGAFPAAISTVIAKKKTTHLLGFNESDNCNDQSGQYNNLCQPAVAVAYYENLMSLGVRLGSPAPREEGPTGWLKDFNALAKAKDVRFDFVAVHWYDWGSNPASTPDATPQQIFNRFKSYLQNVYNIYHLPIWITEFNANPNRPNATGEGFLKLALPFLDTLRYVERYAYFQPNGNNANYLDAGGALTNIGTVYDTTSSGPSIPSPTYVSANNLNGLDLPYVSPSTSTISFEAECGKYIGSQWAVTNDASASNGMYLKGDATLAGATTIAKQIHYEFDIPAAGTYRVYIRSASAGTGSIKVGMDGSAPEQMSPFTSSTFTWFQIPRFYDLGTGTHRLTIEFSNANIMLDQIAVTNGQEDLEALKKDAGFCSPGTVTFGLAATDILNFYEAENATYGANWLYQTAINAGGGNYLKSATNIISSQPPTGTDNVMSFTFNVATADEYELWAKIQALNTGENSLWIAVDDEPYRKWDHLGNSLYEWYWKKFHYSYGTEDRAFSFFLTEGQHTVRLAIAGGNVHVDRMAIATKGKTPSTTDPDVLLLTENLEFEAETATFLGTVTAAVCENSSNGQQVTMGTAAANGVRFDKIVASNAGTYKLKVSYMSKDVRNFKVVVNGTTLSRQTVPSSGNWCFVDATNTTKGYPGIYEVVVNLNRGLNTIDLKPWGAIISGTSLPNSPFIDKIKLEKAPLTDVSLEAELAEIVGATTISTCSNASNGALVSPGSSTANGIRYNNILCPEGKTYDVDVSYTSKDARNLKMSVNGGAYTTYTFDPSGNWCFESPAGSPKIKTIPLTLTQGINTIDIRATGTNAPLLDKIVIKEQPISNVTFTTSGLPAGSTSVIVNHKFYTDQTTVSAPLTQATDFVIPVATNKQVYFTYPATVTVPGGNIFSLSEATASGGSIASSSQQGYSYQFAPTQARTLTGTYKLTCEVPSVTAQPIDRSRTYGDTARFAFAASGTAVLSYQWQVNTGSGFADINASNNPGNIYTGFTSSELDVSSLNVSMSGSQYKCVVTNACGNATTNTVSLTVNPMAVTVAVNDKSKIYGDDNPVVDAAISGLINGDALDYTLTTPASKYSGVGNYPIMATIGLNPNYTVVTTNGNLRVEARPLLVTASSGAAKVYNGTRLATVTTDPANTTANVKLTDNRVNNDAVNLSYDAANFDVKDVGTDKIVTVSGLALSGASGANYSLAQIVANTANDAVILPKDLIVSATPNDKAFDGNTSANTTLSTDQFAGDDVTVSYTTSNFADFNVGTWPVSTAGITLSGADAGNYKLTNNTASGTAKILKAGTSTTVVTSAATVRYMDALTMTAQIKPANTGGTLTGFVQFSVGGIAYGSPVAVVPVPGDQQGVMQATIVPQVTNLPSTNPYAVTASFSSSNPNYDGSSQSKNLTVLQRDASPYNTGVGFYTGNLFAWTSNVNSSTASVKLVTTIKDNNAPRGDMRGANVTFYLVNGATLTPIAGAQNIPVGLVDVNDGSIGTASAMVQLNIGNNNAKDFQVAVGVSGAYTNDPNLASAQSIVTVSKPVPGGFLVGGGRIENVYSSGYLKGMAGLNTDFQTDISYTKSGTNPKGKATILVRSFFKTDGTLDNQPHTYLIKTNAISALNVGAPTATATFSAKANLVEQMPDLSQVQIEGGAAFEMIVHQAGCDQAVAITLYRNAGGVWFSSNWNGTATVQQNLNGGEVSVSGGGGCSNSPLTKRMVTRSVEEVPSATFGIQVFPNPSVSSFSLKVESSNDKEPIVIRVFGTNGTEIETRRSLTAGQTIRLGQSYKPGVYLVEATQGARKALTKLIKLAD</sequence>
<dbReference type="InterPro" id="IPR017853">
    <property type="entry name" value="GH"/>
</dbReference>
<dbReference type="InterPro" id="IPR041248">
    <property type="entry name" value="YDG"/>
</dbReference>
<name>A0A5B8UHH4_9BACT</name>
<evidence type="ECO:0000259" key="2">
    <source>
        <dbReference type="PROSITE" id="PS50835"/>
    </source>
</evidence>